<dbReference type="EMBL" id="WOAA01000019">
    <property type="protein sequence ID" value="MUG67892.1"/>
    <property type="molecule type" value="Genomic_DNA"/>
</dbReference>
<gene>
    <name evidence="1" type="ORF">GNP94_18045</name>
</gene>
<keyword evidence="2" id="KW-1185">Reference proteome</keyword>
<proteinExistence type="predicted"/>
<accession>A0ABW9T495</accession>
<sequence length="54" mass="5943">MEEEITIMKDNNIKKIMITVNGKPVGNGLFIDKITYAPVHPTPSNVKDCVKSGI</sequence>
<name>A0ABW9T495_9BACL</name>
<reference evidence="1 2" key="1">
    <citation type="submission" date="2019-11" db="EMBL/GenBank/DDBJ databases">
        <title>Draft genome sequences of five Paenibacillus species of dairy origin.</title>
        <authorList>
            <person name="Olajide A.M."/>
            <person name="Chen S."/>
            <person name="Lapointe G."/>
        </authorList>
    </citation>
    <scope>NUCLEOTIDE SEQUENCE [LARGE SCALE GENOMIC DNA]</scope>
    <source>
        <strain evidence="1 2">3CS1</strain>
    </source>
</reference>
<evidence type="ECO:0000313" key="2">
    <source>
        <dbReference type="Proteomes" id="UP000435177"/>
    </source>
</evidence>
<protein>
    <submittedName>
        <fullName evidence="1">Uncharacterized protein</fullName>
    </submittedName>
</protein>
<organism evidence="1 2">
    <name type="scientific">Paenibacillus campinasensis</name>
    <dbReference type="NCBI Taxonomy" id="66347"/>
    <lineage>
        <taxon>Bacteria</taxon>
        <taxon>Bacillati</taxon>
        <taxon>Bacillota</taxon>
        <taxon>Bacilli</taxon>
        <taxon>Bacillales</taxon>
        <taxon>Paenibacillaceae</taxon>
        <taxon>Paenibacillus</taxon>
    </lineage>
</organism>
<dbReference type="Proteomes" id="UP000435177">
    <property type="component" value="Unassembled WGS sequence"/>
</dbReference>
<comment type="caution">
    <text evidence="1">The sequence shown here is derived from an EMBL/GenBank/DDBJ whole genome shotgun (WGS) entry which is preliminary data.</text>
</comment>
<evidence type="ECO:0000313" key="1">
    <source>
        <dbReference type="EMBL" id="MUG67892.1"/>
    </source>
</evidence>